<comment type="similarity">
    <text evidence="2">Belongs to the UPF0073 (Hly-III) family.</text>
</comment>
<evidence type="ECO:0000256" key="1">
    <source>
        <dbReference type="ARBA" id="ARBA00004651"/>
    </source>
</evidence>
<accession>A0A6M1SXX5</accession>
<dbReference type="GO" id="GO:0005886">
    <property type="term" value="C:plasma membrane"/>
    <property type="evidence" value="ECO:0007669"/>
    <property type="project" value="UniProtKB-SubCell"/>
</dbReference>
<feature type="transmembrane region" description="Helical" evidence="8">
    <location>
        <begin position="112"/>
        <end position="131"/>
    </location>
</feature>
<evidence type="ECO:0000256" key="7">
    <source>
        <dbReference type="PIRSR" id="PIRSR604254-1"/>
    </source>
</evidence>
<evidence type="ECO:0000256" key="3">
    <source>
        <dbReference type="ARBA" id="ARBA00022475"/>
    </source>
</evidence>
<evidence type="ECO:0000256" key="6">
    <source>
        <dbReference type="ARBA" id="ARBA00023136"/>
    </source>
</evidence>
<keyword evidence="5 8" id="KW-1133">Transmembrane helix</keyword>
<dbReference type="EMBL" id="JAALLT010000004">
    <property type="protein sequence ID" value="NGP77912.1"/>
    <property type="molecule type" value="Genomic_DNA"/>
</dbReference>
<dbReference type="GO" id="GO:0140911">
    <property type="term" value="F:pore-forming activity"/>
    <property type="evidence" value="ECO:0007669"/>
    <property type="project" value="InterPro"/>
</dbReference>
<dbReference type="Proteomes" id="UP000473278">
    <property type="component" value="Unassembled WGS sequence"/>
</dbReference>
<dbReference type="InterPro" id="IPR005744">
    <property type="entry name" value="Hy-lIII"/>
</dbReference>
<feature type="transmembrane region" description="Helical" evidence="8">
    <location>
        <begin position="20"/>
        <end position="40"/>
    </location>
</feature>
<dbReference type="GO" id="GO:0046872">
    <property type="term" value="F:metal ion binding"/>
    <property type="evidence" value="ECO:0007669"/>
    <property type="project" value="UniProtKB-KW"/>
</dbReference>
<evidence type="ECO:0000256" key="5">
    <source>
        <dbReference type="ARBA" id="ARBA00022989"/>
    </source>
</evidence>
<feature type="binding site" evidence="7">
    <location>
        <position position="203"/>
    </location>
    <ligand>
        <name>Zn(2+)</name>
        <dbReference type="ChEBI" id="CHEBI:29105"/>
    </ligand>
</feature>
<feature type="transmembrane region" description="Helical" evidence="8">
    <location>
        <begin position="89"/>
        <end position="106"/>
    </location>
</feature>
<reference evidence="9 10" key="1">
    <citation type="submission" date="2020-02" db="EMBL/GenBank/DDBJ databases">
        <title>Balneolaceae bacterium YR4-1, complete genome.</title>
        <authorList>
            <person name="Li Y."/>
            <person name="Wu S."/>
        </authorList>
    </citation>
    <scope>NUCLEOTIDE SEQUENCE [LARGE SCALE GENOMIC DNA]</scope>
    <source>
        <strain evidence="9 10">YR4-1</strain>
    </source>
</reference>
<keyword evidence="6 8" id="KW-0472">Membrane</keyword>
<keyword evidence="7" id="KW-0862">Zinc</keyword>
<dbReference type="Pfam" id="PF03006">
    <property type="entry name" value="HlyIII"/>
    <property type="match status" value="1"/>
</dbReference>
<comment type="caution">
    <text evidence="9">The sequence shown here is derived from an EMBL/GenBank/DDBJ whole genome shotgun (WGS) entry which is preliminary data.</text>
</comment>
<dbReference type="InterPro" id="IPR004254">
    <property type="entry name" value="AdipoR/HlyIII-related"/>
</dbReference>
<feature type="transmembrane region" description="Helical" evidence="8">
    <location>
        <begin position="138"/>
        <end position="159"/>
    </location>
</feature>
<evidence type="ECO:0000313" key="9">
    <source>
        <dbReference type="EMBL" id="NGP77912.1"/>
    </source>
</evidence>
<evidence type="ECO:0000256" key="2">
    <source>
        <dbReference type="ARBA" id="ARBA00008488"/>
    </source>
</evidence>
<dbReference type="NCBIfam" id="TIGR01065">
    <property type="entry name" value="hlyIII"/>
    <property type="match status" value="1"/>
</dbReference>
<dbReference type="PANTHER" id="PTHR20855">
    <property type="entry name" value="ADIPOR/PROGESTIN RECEPTOR-RELATED"/>
    <property type="match status" value="1"/>
</dbReference>
<gene>
    <name evidence="9" type="ORF">G3570_14785</name>
</gene>
<keyword evidence="4 8" id="KW-0812">Transmembrane</keyword>
<keyword evidence="3" id="KW-1003">Cell membrane</keyword>
<organism evidence="9 10">
    <name type="scientific">Halalkalibaculum roseum</name>
    <dbReference type="NCBI Taxonomy" id="2709311"/>
    <lineage>
        <taxon>Bacteria</taxon>
        <taxon>Pseudomonadati</taxon>
        <taxon>Balneolota</taxon>
        <taxon>Balneolia</taxon>
        <taxon>Balneolales</taxon>
        <taxon>Balneolaceae</taxon>
        <taxon>Halalkalibaculum</taxon>
    </lineage>
</organism>
<evidence type="ECO:0000313" key="10">
    <source>
        <dbReference type="Proteomes" id="UP000473278"/>
    </source>
</evidence>
<keyword evidence="10" id="KW-1185">Reference proteome</keyword>
<proteinExistence type="inferred from homology"/>
<evidence type="ECO:0000256" key="8">
    <source>
        <dbReference type="SAM" id="Phobius"/>
    </source>
</evidence>
<feature type="transmembrane region" description="Helical" evidence="8">
    <location>
        <begin position="165"/>
        <end position="186"/>
    </location>
</feature>
<evidence type="ECO:0000256" key="4">
    <source>
        <dbReference type="ARBA" id="ARBA00022692"/>
    </source>
</evidence>
<feature type="binding site" evidence="7">
    <location>
        <position position="199"/>
    </location>
    <ligand>
        <name>Zn(2+)</name>
        <dbReference type="ChEBI" id="CHEBI:29105"/>
    </ligand>
</feature>
<feature type="transmembrane region" description="Helical" evidence="8">
    <location>
        <begin position="201"/>
        <end position="221"/>
    </location>
</feature>
<dbReference type="PANTHER" id="PTHR20855:SF3">
    <property type="entry name" value="LD03007P"/>
    <property type="match status" value="1"/>
</dbReference>
<keyword evidence="7" id="KW-0479">Metal-binding</keyword>
<feature type="binding site" evidence="7">
    <location>
        <position position="70"/>
    </location>
    <ligand>
        <name>Zn(2+)</name>
        <dbReference type="ChEBI" id="CHEBI:29105"/>
    </ligand>
</feature>
<comment type="subcellular location">
    <subcellularLocation>
        <location evidence="1">Cell membrane</location>
        <topology evidence="1">Multi-pass membrane protein</topology>
    </subcellularLocation>
</comment>
<name>A0A6M1SXX5_9BACT</name>
<protein>
    <submittedName>
        <fullName evidence="9">Hemolysin III family protein</fullName>
    </submittedName>
</protein>
<feature type="transmembrane region" description="Helical" evidence="8">
    <location>
        <begin position="46"/>
        <end position="69"/>
    </location>
</feature>
<dbReference type="RefSeq" id="WP_165143607.1">
    <property type="nucleotide sequence ID" value="NZ_JAALLT010000004.1"/>
</dbReference>
<dbReference type="AlphaFoldDB" id="A0A6M1SXX5"/>
<sequence length="226" mass="25462">MTKHNLSKIQRYIREPVNGLTHGLGAILAVVGLIALLYEAVLQDSISHIVAFSIFGASMVLLYTSSSLYHSLPVREKALKFFQKLDHSMIYVLIAGSYTPICLIVLEGNWKWGIFITVWSLALLGIIKKFLYMKTPRWISTLLYLGMGWMGVILFPTLFEKLPAAFLGWIIAGGLAYSLGAIIYGLEKPNPIPNWFGHHEIWHLFVLAGTFSHFWAFYSYLSGYGV</sequence>